<reference evidence="1 2" key="1">
    <citation type="journal article" date="2013" name="Stand. Genomic Sci.">
        <title>Genomic Encyclopedia of Type Strains, Phase I: The one thousand microbial genomes (KMG-I) project.</title>
        <authorList>
            <person name="Kyrpides N.C."/>
            <person name="Woyke T."/>
            <person name="Eisen J.A."/>
            <person name="Garrity G."/>
            <person name="Lilburn T.G."/>
            <person name="Beck B.J."/>
            <person name="Whitman W.B."/>
            <person name="Hugenholtz P."/>
            <person name="Klenk H.P."/>
        </authorList>
    </citation>
    <scope>NUCLEOTIDE SEQUENCE [LARGE SCALE GENOMIC DNA]</scope>
    <source>
        <strain evidence="1 2">DSM 13484</strain>
    </source>
</reference>
<proteinExistence type="predicted"/>
<dbReference type="OrthoDB" id="1260598at2"/>
<gene>
    <name evidence="1" type="ORF">LX66_4603</name>
</gene>
<protein>
    <recommendedName>
        <fullName evidence="3">Tissue inhibitor of metalloproteinase</fullName>
    </recommendedName>
</protein>
<dbReference type="Proteomes" id="UP000316778">
    <property type="component" value="Unassembled WGS sequence"/>
</dbReference>
<dbReference type="RefSeq" id="WP_145717781.1">
    <property type="nucleotide sequence ID" value="NZ_BAAAFY010000002.1"/>
</dbReference>
<dbReference type="AlphaFoldDB" id="A0A562SSI9"/>
<dbReference type="Gene3D" id="2.40.50.120">
    <property type="match status" value="1"/>
</dbReference>
<evidence type="ECO:0000313" key="2">
    <source>
        <dbReference type="Proteomes" id="UP000316778"/>
    </source>
</evidence>
<evidence type="ECO:0008006" key="3">
    <source>
        <dbReference type="Google" id="ProtNLM"/>
    </source>
</evidence>
<comment type="caution">
    <text evidence="1">The sequence shown here is derived from an EMBL/GenBank/DDBJ whole genome shotgun (WGS) entry which is preliminary data.</text>
</comment>
<dbReference type="InterPro" id="IPR008993">
    <property type="entry name" value="TIMP-like_OB-fold"/>
</dbReference>
<evidence type="ECO:0000313" key="1">
    <source>
        <dbReference type="EMBL" id="TWI84239.1"/>
    </source>
</evidence>
<accession>A0A562SSI9</accession>
<name>A0A562SSI9_CHIJA</name>
<keyword evidence="2" id="KW-1185">Reference proteome</keyword>
<sequence>MRHSIITITPFFATTPSFKQYRNILLTIFLTLTGAANSFACSCQGEASVSESVKHAGIVFSGQVTSISFTTNYDSLGITVTGDTSKIHFNWREHPTAVVKIKINKIYKGQLVADTLTILTPSNGAACGYRFQAGEKYIVYATIFDELPMTDKLRRRTFDKKTFWTHQCSRTQDWNTTEEKGIMQALK</sequence>
<dbReference type="EMBL" id="VLLG01000005">
    <property type="protein sequence ID" value="TWI84239.1"/>
    <property type="molecule type" value="Genomic_DNA"/>
</dbReference>
<dbReference type="SUPFAM" id="SSF50242">
    <property type="entry name" value="TIMP-like"/>
    <property type="match status" value="1"/>
</dbReference>
<organism evidence="1 2">
    <name type="scientific">Chitinophaga japonensis</name>
    <name type="common">Flexibacter japonensis</name>
    <dbReference type="NCBI Taxonomy" id="104662"/>
    <lineage>
        <taxon>Bacteria</taxon>
        <taxon>Pseudomonadati</taxon>
        <taxon>Bacteroidota</taxon>
        <taxon>Chitinophagia</taxon>
        <taxon>Chitinophagales</taxon>
        <taxon>Chitinophagaceae</taxon>
        <taxon>Chitinophaga</taxon>
    </lineage>
</organism>